<dbReference type="Proteomes" id="UP000610760">
    <property type="component" value="Unassembled WGS sequence"/>
</dbReference>
<accession>A0A926E3L5</accession>
<sequence>MNYQINDTILYGSQGVCKITGTVQKDFGGSVMDYYTLKPVYSENSVIYVPMHNEALLRKMRRVLSSEEIYDLIQAMPREEVFWIEDENKRKEACREILSRGDRTELIRAIKALYLHQQELQEKGRKLHVADERFLRDAEKMLYDEFALVLNIREEEVLPFIMEQIAVGEKQSVQ</sequence>
<feature type="domain" description="CarD-like/TRCF RNAP-interacting" evidence="1">
    <location>
        <begin position="2"/>
        <end position="114"/>
    </location>
</feature>
<gene>
    <name evidence="2" type="ORF">H8710_05340</name>
</gene>
<dbReference type="SUPFAM" id="SSF141259">
    <property type="entry name" value="CarD-like"/>
    <property type="match status" value="1"/>
</dbReference>
<dbReference type="Gene3D" id="2.40.10.170">
    <property type="match status" value="1"/>
</dbReference>
<dbReference type="InterPro" id="IPR042215">
    <property type="entry name" value="CarD-like_C"/>
</dbReference>
<evidence type="ECO:0000313" key="3">
    <source>
        <dbReference type="Proteomes" id="UP000610760"/>
    </source>
</evidence>
<dbReference type="GO" id="GO:0009303">
    <property type="term" value="P:rRNA transcription"/>
    <property type="evidence" value="ECO:0007669"/>
    <property type="project" value="TreeGrafter"/>
</dbReference>
<evidence type="ECO:0000313" key="2">
    <source>
        <dbReference type="EMBL" id="MBC8559494.1"/>
    </source>
</evidence>
<proteinExistence type="predicted"/>
<organism evidence="2 3">
    <name type="scientific">Fumia xinanensis</name>
    <dbReference type="NCBI Taxonomy" id="2763659"/>
    <lineage>
        <taxon>Bacteria</taxon>
        <taxon>Bacillati</taxon>
        <taxon>Bacillota</taxon>
        <taxon>Clostridia</taxon>
        <taxon>Eubacteriales</taxon>
        <taxon>Oscillospiraceae</taxon>
        <taxon>Fumia</taxon>
    </lineage>
</organism>
<dbReference type="PANTHER" id="PTHR38447:SF1">
    <property type="entry name" value="RNA POLYMERASE-BINDING TRANSCRIPTION FACTOR CARD"/>
    <property type="match status" value="1"/>
</dbReference>
<name>A0A926E3L5_9FIRM</name>
<dbReference type="Pfam" id="PF02559">
    <property type="entry name" value="CarD_TRCF_RID"/>
    <property type="match status" value="1"/>
</dbReference>
<evidence type="ECO:0000259" key="1">
    <source>
        <dbReference type="SMART" id="SM01058"/>
    </source>
</evidence>
<dbReference type="Pfam" id="PF21095">
    <property type="entry name" value="CarD_C"/>
    <property type="match status" value="1"/>
</dbReference>
<dbReference type="EMBL" id="JACRSV010000001">
    <property type="protein sequence ID" value="MBC8559494.1"/>
    <property type="molecule type" value="Genomic_DNA"/>
</dbReference>
<reference evidence="2" key="1">
    <citation type="submission" date="2020-08" db="EMBL/GenBank/DDBJ databases">
        <title>Genome public.</title>
        <authorList>
            <person name="Liu C."/>
            <person name="Sun Q."/>
        </authorList>
    </citation>
    <scope>NUCLEOTIDE SEQUENCE</scope>
    <source>
        <strain evidence="2">NSJ-33</strain>
    </source>
</reference>
<dbReference type="InterPro" id="IPR036101">
    <property type="entry name" value="CarD-like/TRCF_RID_sf"/>
</dbReference>
<dbReference type="InterPro" id="IPR003711">
    <property type="entry name" value="CarD-like/TRCF_RID"/>
</dbReference>
<dbReference type="InterPro" id="IPR052531">
    <property type="entry name" value="CarD-like_regulator"/>
</dbReference>
<dbReference type="AlphaFoldDB" id="A0A926E3L5"/>
<keyword evidence="3" id="KW-1185">Reference proteome</keyword>
<dbReference type="RefSeq" id="WP_249294387.1">
    <property type="nucleotide sequence ID" value="NZ_JACRSV010000001.1"/>
</dbReference>
<protein>
    <submittedName>
        <fullName evidence="2">CarD family transcriptional regulator</fullName>
    </submittedName>
</protein>
<comment type="caution">
    <text evidence="2">The sequence shown here is derived from an EMBL/GenBank/DDBJ whole genome shotgun (WGS) entry which is preliminary data.</text>
</comment>
<dbReference type="Gene3D" id="1.20.58.1290">
    <property type="entry name" value="CarD-like, C-terminal domain"/>
    <property type="match status" value="1"/>
</dbReference>
<dbReference type="PANTHER" id="PTHR38447">
    <property type="entry name" value="TRANSCRIPTION FACTOR YDEB-RELATED"/>
    <property type="match status" value="1"/>
</dbReference>
<dbReference type="SMART" id="SM01058">
    <property type="entry name" value="CarD_TRCF"/>
    <property type="match status" value="1"/>
</dbReference>
<dbReference type="InterPro" id="IPR048792">
    <property type="entry name" value="CarD_C"/>
</dbReference>